<evidence type="ECO:0000313" key="3">
    <source>
        <dbReference type="Proteomes" id="UP000092154"/>
    </source>
</evidence>
<feature type="compositionally biased region" description="Pro residues" evidence="1">
    <location>
        <begin position="1"/>
        <end position="14"/>
    </location>
</feature>
<keyword evidence="3" id="KW-1185">Reference proteome</keyword>
<dbReference type="AlphaFoldDB" id="A0A1B7MDQ6"/>
<accession>A0A1B7MDQ6</accession>
<organism evidence="2 3">
    <name type="scientific">Rhizopogon vinicolor AM-OR11-026</name>
    <dbReference type="NCBI Taxonomy" id="1314800"/>
    <lineage>
        <taxon>Eukaryota</taxon>
        <taxon>Fungi</taxon>
        <taxon>Dikarya</taxon>
        <taxon>Basidiomycota</taxon>
        <taxon>Agaricomycotina</taxon>
        <taxon>Agaricomycetes</taxon>
        <taxon>Agaricomycetidae</taxon>
        <taxon>Boletales</taxon>
        <taxon>Suillineae</taxon>
        <taxon>Rhizopogonaceae</taxon>
        <taxon>Rhizopogon</taxon>
    </lineage>
</organism>
<sequence>MSKVVYPPPGLPPPKAKKSDSDNRVTASLVFDQLLNAPITIPLHDLVAPRLRPVISSEDLKNSQPDEQATMTMKIEYSIPRQESQSRFPVAVFTLSQVPKESPSRIEQGLARSQPKVPVPVIESPEVQPSTIASKLRPEPAKTKIEVTPVSPSPSQYQVPHILSAFTLISSSNPVSVSPNAKTKSIFSL</sequence>
<gene>
    <name evidence="2" type="ORF">K503DRAFT_806801</name>
</gene>
<protein>
    <submittedName>
        <fullName evidence="2">Uncharacterized protein</fullName>
    </submittedName>
</protein>
<proteinExistence type="predicted"/>
<evidence type="ECO:0000256" key="1">
    <source>
        <dbReference type="SAM" id="MobiDB-lite"/>
    </source>
</evidence>
<dbReference type="InParanoid" id="A0A1B7MDQ6"/>
<feature type="region of interest" description="Disordered" evidence="1">
    <location>
        <begin position="1"/>
        <end position="23"/>
    </location>
</feature>
<dbReference type="Proteomes" id="UP000092154">
    <property type="component" value="Unassembled WGS sequence"/>
</dbReference>
<name>A0A1B7MDQ6_9AGAM</name>
<dbReference type="OrthoDB" id="2702640at2759"/>
<reference evidence="2 3" key="1">
    <citation type="submission" date="2016-06" db="EMBL/GenBank/DDBJ databases">
        <title>Comparative genomics of the ectomycorrhizal sister species Rhizopogon vinicolor and Rhizopogon vesiculosus (Basidiomycota: Boletales) reveals a divergence of the mating type B locus.</title>
        <authorList>
            <consortium name="DOE Joint Genome Institute"/>
            <person name="Mujic A.B."/>
            <person name="Kuo A."/>
            <person name="Tritt A."/>
            <person name="Lipzen A."/>
            <person name="Chen C."/>
            <person name="Johnson J."/>
            <person name="Sharma A."/>
            <person name="Barry K."/>
            <person name="Grigoriev I.V."/>
            <person name="Spatafora J.W."/>
        </authorList>
    </citation>
    <scope>NUCLEOTIDE SEQUENCE [LARGE SCALE GENOMIC DNA]</scope>
    <source>
        <strain evidence="2 3">AM-OR11-026</strain>
    </source>
</reference>
<dbReference type="EMBL" id="KV449999">
    <property type="protein sequence ID" value="OAX30737.1"/>
    <property type="molecule type" value="Genomic_DNA"/>
</dbReference>
<evidence type="ECO:0000313" key="2">
    <source>
        <dbReference type="EMBL" id="OAX30737.1"/>
    </source>
</evidence>